<dbReference type="SUPFAM" id="SSF52540">
    <property type="entry name" value="P-loop containing nucleoside triphosphate hydrolases"/>
    <property type="match status" value="1"/>
</dbReference>
<feature type="domain" description="DEAD/DEAH-box helicase" evidence="1">
    <location>
        <begin position="93"/>
        <end position="124"/>
    </location>
</feature>
<evidence type="ECO:0000313" key="2">
    <source>
        <dbReference type="Proteomes" id="UP000887577"/>
    </source>
</evidence>
<dbReference type="Proteomes" id="UP000887577">
    <property type="component" value="Unplaced"/>
</dbReference>
<dbReference type="InterPro" id="IPR027417">
    <property type="entry name" value="P-loop_NTPase"/>
</dbReference>
<protein>
    <submittedName>
        <fullName evidence="3">DEAD/DEAH box helicase domain-containing protein</fullName>
    </submittedName>
</protein>
<dbReference type="AlphaFoldDB" id="A0A914Y465"/>
<evidence type="ECO:0000259" key="1">
    <source>
        <dbReference type="Pfam" id="PF00270"/>
    </source>
</evidence>
<organism evidence="2 3">
    <name type="scientific">Panagrolaimus superbus</name>
    <dbReference type="NCBI Taxonomy" id="310955"/>
    <lineage>
        <taxon>Eukaryota</taxon>
        <taxon>Metazoa</taxon>
        <taxon>Ecdysozoa</taxon>
        <taxon>Nematoda</taxon>
        <taxon>Chromadorea</taxon>
        <taxon>Rhabditida</taxon>
        <taxon>Tylenchina</taxon>
        <taxon>Panagrolaimomorpha</taxon>
        <taxon>Panagrolaimoidea</taxon>
        <taxon>Panagrolaimidae</taxon>
        <taxon>Panagrolaimus</taxon>
    </lineage>
</organism>
<dbReference type="InterPro" id="IPR011545">
    <property type="entry name" value="DEAD/DEAH_box_helicase_dom"/>
</dbReference>
<dbReference type="Pfam" id="PF00270">
    <property type="entry name" value="DEAD"/>
    <property type="match status" value="1"/>
</dbReference>
<evidence type="ECO:0000313" key="3">
    <source>
        <dbReference type="WBParaSite" id="PSU_v2.g14992.t1"/>
    </source>
</evidence>
<proteinExistence type="predicted"/>
<accession>A0A914Y465</accession>
<sequence>MVKVYIQKTFADKKLPQSRADGNFEPILRDINAIYEEDIKHADEYAAIYDEDDQVIVEGLHGQNLTEIEEWDDACFFNQLKENIARTGYIHPRKIQRSVIPLILEGYNLKVQAETGTGKSAVSLKFIKIVNN</sequence>
<reference evidence="3" key="1">
    <citation type="submission" date="2022-11" db="UniProtKB">
        <authorList>
            <consortium name="WormBaseParasite"/>
        </authorList>
    </citation>
    <scope>IDENTIFICATION</scope>
</reference>
<dbReference type="Gene3D" id="3.40.50.300">
    <property type="entry name" value="P-loop containing nucleotide triphosphate hydrolases"/>
    <property type="match status" value="1"/>
</dbReference>
<dbReference type="WBParaSite" id="PSU_v2.g14992.t1">
    <property type="protein sequence ID" value="PSU_v2.g14992.t1"/>
    <property type="gene ID" value="PSU_v2.g14992"/>
</dbReference>
<keyword evidence="2" id="KW-1185">Reference proteome</keyword>
<name>A0A914Y465_9BILA</name>
<dbReference type="GO" id="GO:0005524">
    <property type="term" value="F:ATP binding"/>
    <property type="evidence" value="ECO:0007669"/>
    <property type="project" value="InterPro"/>
</dbReference>
<dbReference type="GO" id="GO:0003676">
    <property type="term" value="F:nucleic acid binding"/>
    <property type="evidence" value="ECO:0007669"/>
    <property type="project" value="InterPro"/>
</dbReference>